<dbReference type="Proteomes" id="UP000727456">
    <property type="component" value="Unassembled WGS sequence"/>
</dbReference>
<evidence type="ECO:0008006" key="4">
    <source>
        <dbReference type="Google" id="ProtNLM"/>
    </source>
</evidence>
<protein>
    <recommendedName>
        <fullName evidence="4">Phasin family protein</fullName>
    </recommendedName>
</protein>
<comment type="caution">
    <text evidence="2">The sequence shown here is derived from an EMBL/GenBank/DDBJ whole genome shotgun (WGS) entry which is preliminary data.</text>
</comment>
<gene>
    <name evidence="2" type="ORF">FHS31_001649</name>
</gene>
<dbReference type="RefSeq" id="WP_167072864.1">
    <property type="nucleotide sequence ID" value="NZ_JAAOZC010000003.1"/>
</dbReference>
<organism evidence="2 3">
    <name type="scientific">Sphingomonas vulcanisoli</name>
    <dbReference type="NCBI Taxonomy" id="1658060"/>
    <lineage>
        <taxon>Bacteria</taxon>
        <taxon>Pseudomonadati</taxon>
        <taxon>Pseudomonadota</taxon>
        <taxon>Alphaproteobacteria</taxon>
        <taxon>Sphingomonadales</taxon>
        <taxon>Sphingomonadaceae</taxon>
        <taxon>Sphingomonas</taxon>
    </lineage>
</organism>
<accession>A0ABX0TTH3</accession>
<dbReference type="EMBL" id="JAAOZC010000003">
    <property type="protein sequence ID" value="NIJ08039.1"/>
    <property type="molecule type" value="Genomic_DNA"/>
</dbReference>
<evidence type="ECO:0000256" key="1">
    <source>
        <dbReference type="SAM" id="MobiDB-lite"/>
    </source>
</evidence>
<evidence type="ECO:0000313" key="3">
    <source>
        <dbReference type="Proteomes" id="UP000727456"/>
    </source>
</evidence>
<reference evidence="2 3" key="1">
    <citation type="submission" date="2020-03" db="EMBL/GenBank/DDBJ databases">
        <title>Genomic Encyclopedia of Type Strains, Phase III (KMG-III): the genomes of soil and plant-associated and newly described type strains.</title>
        <authorList>
            <person name="Whitman W."/>
        </authorList>
    </citation>
    <scope>NUCLEOTIDE SEQUENCE [LARGE SCALE GENOMIC DNA]</scope>
    <source>
        <strain evidence="2 3">CECT 8804</strain>
    </source>
</reference>
<keyword evidence="3" id="KW-1185">Reference proteome</keyword>
<sequence>MTNANASHIQLVPAGPSLAARMQTELKQAEAAFDSTAGLAGELIAKTIRAAEIAGIHRVHIQKHLKQLTASIDHALEGQMELQRFHQACRGFMKNTDLNTVGFGDLGDTPDATTPPSGIERSEPATALI</sequence>
<feature type="region of interest" description="Disordered" evidence="1">
    <location>
        <begin position="105"/>
        <end position="129"/>
    </location>
</feature>
<evidence type="ECO:0000313" key="2">
    <source>
        <dbReference type="EMBL" id="NIJ08039.1"/>
    </source>
</evidence>
<name>A0ABX0TTH3_9SPHN</name>
<proteinExistence type="predicted"/>